<sequence>MISEIMHNFFYLSSGGKTDCYGQKNGWWVELNDKLAQCHDQVSHYCDEYKEGKKIGRWDTKIKVIFNGGGEYDLNETKIGQWVELITNFSKKNEVKISGFYKKGLKNDQWNTLLREENDEEIIRSESWKMDGIEFKQLLQIYSHWKIQQRFKDKQMNIIFKKYDTDDYKIIGGGLYNQEGIKHGKWIEIQNKQEDFDIIAYIGEYKNGKKNGLWDIIQGSTEMNEYYMIGGGCYDENGLEKGLWTNIEQFSFKFSVISIGKYSNGKKIKKWETKYQQSKQDEFGEWMVQ</sequence>
<evidence type="ECO:0000313" key="1">
    <source>
        <dbReference type="EMBL" id="CAD8128700.1"/>
    </source>
</evidence>
<dbReference type="Proteomes" id="UP000692954">
    <property type="component" value="Unassembled WGS sequence"/>
</dbReference>
<proteinExistence type="predicted"/>
<organism evidence="1 2">
    <name type="scientific">Paramecium sonneborni</name>
    <dbReference type="NCBI Taxonomy" id="65129"/>
    <lineage>
        <taxon>Eukaryota</taxon>
        <taxon>Sar</taxon>
        <taxon>Alveolata</taxon>
        <taxon>Ciliophora</taxon>
        <taxon>Intramacronucleata</taxon>
        <taxon>Oligohymenophorea</taxon>
        <taxon>Peniculida</taxon>
        <taxon>Parameciidae</taxon>
        <taxon>Paramecium</taxon>
    </lineage>
</organism>
<dbReference type="AlphaFoldDB" id="A0A8S1RNK8"/>
<dbReference type="PANTHER" id="PTHR33706:SF1">
    <property type="entry name" value="TPR REPEAT PROTEIN"/>
    <property type="match status" value="1"/>
</dbReference>
<accession>A0A8S1RNK8</accession>
<protein>
    <submittedName>
        <fullName evidence="1">Uncharacterized protein</fullName>
    </submittedName>
</protein>
<gene>
    <name evidence="1" type="ORF">PSON_ATCC_30995.1.T1940011</name>
</gene>
<dbReference type="EMBL" id="CAJJDN010000194">
    <property type="protein sequence ID" value="CAD8128700.1"/>
    <property type="molecule type" value="Genomic_DNA"/>
</dbReference>
<comment type="caution">
    <text evidence="1">The sequence shown here is derived from an EMBL/GenBank/DDBJ whole genome shotgun (WGS) entry which is preliminary data.</text>
</comment>
<dbReference type="PANTHER" id="PTHR33706">
    <property type="entry name" value="MORN VARIANT REPEAT PROTEIN"/>
    <property type="match status" value="1"/>
</dbReference>
<keyword evidence="2" id="KW-1185">Reference proteome</keyword>
<evidence type="ECO:0000313" key="2">
    <source>
        <dbReference type="Proteomes" id="UP000692954"/>
    </source>
</evidence>
<reference evidence="1" key="1">
    <citation type="submission" date="2021-01" db="EMBL/GenBank/DDBJ databases">
        <authorList>
            <consortium name="Genoscope - CEA"/>
            <person name="William W."/>
        </authorList>
    </citation>
    <scope>NUCLEOTIDE SEQUENCE</scope>
</reference>
<name>A0A8S1RNK8_9CILI</name>